<evidence type="ECO:0000313" key="1">
    <source>
        <dbReference type="EMBL" id="KAJ3007125.1"/>
    </source>
</evidence>
<organism evidence="1 2">
    <name type="scientific">Trametes sanguinea</name>
    <dbReference type="NCBI Taxonomy" id="158606"/>
    <lineage>
        <taxon>Eukaryota</taxon>
        <taxon>Fungi</taxon>
        <taxon>Dikarya</taxon>
        <taxon>Basidiomycota</taxon>
        <taxon>Agaricomycotina</taxon>
        <taxon>Agaricomycetes</taxon>
        <taxon>Polyporales</taxon>
        <taxon>Polyporaceae</taxon>
        <taxon>Trametes</taxon>
    </lineage>
</organism>
<protein>
    <submittedName>
        <fullName evidence="1">Uncharacterized protein</fullName>
    </submittedName>
</protein>
<evidence type="ECO:0000313" key="2">
    <source>
        <dbReference type="Proteomes" id="UP001144978"/>
    </source>
</evidence>
<accession>A0ACC1Q382</accession>
<keyword evidence="2" id="KW-1185">Reference proteome</keyword>
<dbReference type="Proteomes" id="UP001144978">
    <property type="component" value="Unassembled WGS sequence"/>
</dbReference>
<name>A0ACC1Q382_9APHY</name>
<dbReference type="EMBL" id="JANSHE010000782">
    <property type="protein sequence ID" value="KAJ3007125.1"/>
    <property type="molecule type" value="Genomic_DNA"/>
</dbReference>
<sequence>MRVLLPYMQILEAPGIRHIVTASTHCVCTIRLKAPQTKANSQNPRVLGLGVAPFYARRHSSDAIDVTGTVPDTNARPGTPPPPTFSTPVGLVATPHRNSDDPLPHHMVYNADLHRFRLIRGDRSASVPPGKPVPQRAHPLGTGLGRHPDR</sequence>
<proteinExistence type="predicted"/>
<gene>
    <name evidence="1" type="ORF">NUW54_g3666</name>
</gene>
<reference evidence="1" key="1">
    <citation type="submission" date="2022-08" db="EMBL/GenBank/DDBJ databases">
        <title>Genome Sequence of Pycnoporus sanguineus.</title>
        <authorList>
            <person name="Buettner E."/>
        </authorList>
    </citation>
    <scope>NUCLEOTIDE SEQUENCE</scope>
    <source>
        <strain evidence="1">CG-C14</strain>
    </source>
</reference>
<comment type="caution">
    <text evidence="1">The sequence shown here is derived from an EMBL/GenBank/DDBJ whole genome shotgun (WGS) entry which is preliminary data.</text>
</comment>